<dbReference type="Proteomes" id="UP001240150">
    <property type="component" value="Chromosome"/>
</dbReference>
<keyword evidence="1" id="KW-0812">Transmembrane</keyword>
<protein>
    <submittedName>
        <fullName evidence="2">DUF3040 domain-containing protein</fullName>
    </submittedName>
</protein>
<dbReference type="EMBL" id="CP126980">
    <property type="protein sequence ID" value="WIM98701.1"/>
    <property type="molecule type" value="Genomic_DNA"/>
</dbReference>
<evidence type="ECO:0000256" key="1">
    <source>
        <dbReference type="SAM" id="Phobius"/>
    </source>
</evidence>
<evidence type="ECO:0000313" key="3">
    <source>
        <dbReference type="Proteomes" id="UP001240150"/>
    </source>
</evidence>
<accession>A0ABY8WNV3</accession>
<dbReference type="InterPro" id="IPR021401">
    <property type="entry name" value="DUF3040"/>
</dbReference>
<sequence length="86" mass="9292">MLNDHERRALAELERSLKGDSDFAARMAGLADVPAPPPFPAVPVLCALLFILVPLVMLLFGWAGVLIVLDLFAAAVAVVLIRRRNS</sequence>
<name>A0ABY8WNV3_9ACTN</name>
<proteinExistence type="predicted"/>
<evidence type="ECO:0000313" key="2">
    <source>
        <dbReference type="EMBL" id="WIM98701.1"/>
    </source>
</evidence>
<organism evidence="2 3">
    <name type="scientific">Actinoplanes oblitus</name>
    <dbReference type="NCBI Taxonomy" id="3040509"/>
    <lineage>
        <taxon>Bacteria</taxon>
        <taxon>Bacillati</taxon>
        <taxon>Actinomycetota</taxon>
        <taxon>Actinomycetes</taxon>
        <taxon>Micromonosporales</taxon>
        <taxon>Micromonosporaceae</taxon>
        <taxon>Actinoplanes</taxon>
    </lineage>
</organism>
<keyword evidence="1" id="KW-1133">Transmembrane helix</keyword>
<reference evidence="2 3" key="1">
    <citation type="submission" date="2023-06" db="EMBL/GenBank/DDBJ databases">
        <authorList>
            <person name="Yushchuk O."/>
            <person name="Binda E."/>
            <person name="Ruckert-Reed C."/>
            <person name="Fedorenko V."/>
            <person name="Kalinowski J."/>
            <person name="Marinelli F."/>
        </authorList>
    </citation>
    <scope>NUCLEOTIDE SEQUENCE [LARGE SCALE GENOMIC DNA]</scope>
    <source>
        <strain evidence="2 3">NRRL 3884</strain>
    </source>
</reference>
<keyword evidence="1" id="KW-0472">Membrane</keyword>
<keyword evidence="3" id="KW-1185">Reference proteome</keyword>
<dbReference type="Pfam" id="PF11239">
    <property type="entry name" value="DUF3040"/>
    <property type="match status" value="1"/>
</dbReference>
<feature type="transmembrane region" description="Helical" evidence="1">
    <location>
        <begin position="48"/>
        <end position="81"/>
    </location>
</feature>
<dbReference type="RefSeq" id="WP_284920082.1">
    <property type="nucleotide sequence ID" value="NZ_CP126980.1"/>
</dbReference>
<gene>
    <name evidence="2" type="ORF">ACTOB_002310</name>
</gene>